<feature type="transmembrane region" description="Helical" evidence="9">
    <location>
        <begin position="228"/>
        <end position="252"/>
    </location>
</feature>
<keyword evidence="5" id="KW-0029">Amino-acid transport</keyword>
<dbReference type="EMBL" id="SOIZ01000005">
    <property type="protein sequence ID" value="TET65148.1"/>
    <property type="molecule type" value="Genomic_DNA"/>
</dbReference>
<dbReference type="PANTHER" id="PTHR11795">
    <property type="entry name" value="BRANCHED-CHAIN AMINO ACID TRANSPORT SYSTEM PERMEASE PROTEIN LIVH"/>
    <property type="match status" value="1"/>
</dbReference>
<evidence type="ECO:0000256" key="7">
    <source>
        <dbReference type="ARBA" id="ARBA00023136"/>
    </source>
</evidence>
<comment type="subcellular location">
    <subcellularLocation>
        <location evidence="1">Cell membrane</location>
        <topology evidence="1">Multi-pass membrane protein</topology>
    </subcellularLocation>
</comment>
<feature type="transmembrane region" description="Helical" evidence="9">
    <location>
        <begin position="7"/>
        <end position="32"/>
    </location>
</feature>
<keyword evidence="7 9" id="KW-0472">Membrane</keyword>
<keyword evidence="4 9" id="KW-0812">Transmembrane</keyword>
<sequence length="297" mass="31117">MSLGDQLLQYLFTGITIGTIYGMVALGFNIIYSSTGIINLAQGEFVMLGGMTMVYLTTIIKLPMVVGFFLSILIVTAIGAAFERAAIHPLKDPSVITLIIITVAASILFKGGAMFAWGKYTFALPSFSGEEPVSVLGATILPQTLWILGIMGATVVFLILFFGFTITGKAMRACAVNRTAASLVGINVKTMVLLSFALSAGIGATAGIIITPIALMNYDRGTMLAVKGFSVAVLGGLGSSVGAILAGFIIGVMESLGAGFISSGYKDAIALVVLLMVLFVRPRGLLGSKERGEFRKF</sequence>
<keyword evidence="2" id="KW-0813">Transport</keyword>
<evidence type="ECO:0000313" key="10">
    <source>
        <dbReference type="EMBL" id="TET65148.1"/>
    </source>
</evidence>
<organism evidence="10 11">
    <name type="scientific">Aerophobetes bacterium</name>
    <dbReference type="NCBI Taxonomy" id="2030807"/>
    <lineage>
        <taxon>Bacteria</taxon>
        <taxon>Candidatus Aerophobota</taxon>
    </lineage>
</organism>
<dbReference type="AlphaFoldDB" id="A0A523WDN6"/>
<reference evidence="10 11" key="1">
    <citation type="submission" date="2019-03" db="EMBL/GenBank/DDBJ databases">
        <title>Metabolic potential of uncultured bacteria and archaea associated with petroleum seepage in deep-sea sediments.</title>
        <authorList>
            <person name="Dong X."/>
            <person name="Hubert C."/>
        </authorList>
    </citation>
    <scope>NUCLEOTIDE SEQUENCE [LARGE SCALE GENOMIC DNA]</scope>
    <source>
        <strain evidence="10">E29_bin52</strain>
    </source>
</reference>
<evidence type="ECO:0000256" key="8">
    <source>
        <dbReference type="ARBA" id="ARBA00037998"/>
    </source>
</evidence>
<feature type="transmembrane region" description="Helical" evidence="9">
    <location>
        <begin position="264"/>
        <end position="281"/>
    </location>
</feature>
<evidence type="ECO:0000256" key="4">
    <source>
        <dbReference type="ARBA" id="ARBA00022692"/>
    </source>
</evidence>
<comment type="caution">
    <text evidence="10">The sequence shown here is derived from an EMBL/GenBank/DDBJ whole genome shotgun (WGS) entry which is preliminary data.</text>
</comment>
<dbReference type="PANTHER" id="PTHR11795:SF450">
    <property type="entry name" value="ABC TRANSPORTER PERMEASE PROTEIN"/>
    <property type="match status" value="1"/>
</dbReference>
<feature type="transmembrane region" description="Helical" evidence="9">
    <location>
        <begin position="52"/>
        <end position="82"/>
    </location>
</feature>
<gene>
    <name evidence="10" type="ORF">E3J48_00115</name>
</gene>
<evidence type="ECO:0000256" key="1">
    <source>
        <dbReference type="ARBA" id="ARBA00004651"/>
    </source>
</evidence>
<name>A0A523WDN6_UNCAE</name>
<evidence type="ECO:0000256" key="6">
    <source>
        <dbReference type="ARBA" id="ARBA00022989"/>
    </source>
</evidence>
<feature type="transmembrane region" description="Helical" evidence="9">
    <location>
        <begin position="192"/>
        <end position="216"/>
    </location>
</feature>
<dbReference type="InterPro" id="IPR001851">
    <property type="entry name" value="ABC_transp_permease"/>
</dbReference>
<evidence type="ECO:0000256" key="2">
    <source>
        <dbReference type="ARBA" id="ARBA00022448"/>
    </source>
</evidence>
<proteinExistence type="inferred from homology"/>
<feature type="transmembrane region" description="Helical" evidence="9">
    <location>
        <begin position="145"/>
        <end position="171"/>
    </location>
</feature>
<evidence type="ECO:0000256" key="9">
    <source>
        <dbReference type="SAM" id="Phobius"/>
    </source>
</evidence>
<comment type="similarity">
    <text evidence="8">Belongs to the binding-protein-dependent transport system permease family. LivHM subfamily.</text>
</comment>
<dbReference type="Proteomes" id="UP000319130">
    <property type="component" value="Unassembled WGS sequence"/>
</dbReference>
<evidence type="ECO:0000256" key="3">
    <source>
        <dbReference type="ARBA" id="ARBA00022475"/>
    </source>
</evidence>
<accession>A0A523WDN6</accession>
<dbReference type="GO" id="GO:0005886">
    <property type="term" value="C:plasma membrane"/>
    <property type="evidence" value="ECO:0007669"/>
    <property type="project" value="UniProtKB-SubCell"/>
</dbReference>
<dbReference type="GO" id="GO:0006865">
    <property type="term" value="P:amino acid transport"/>
    <property type="evidence" value="ECO:0007669"/>
    <property type="project" value="UniProtKB-KW"/>
</dbReference>
<protein>
    <submittedName>
        <fullName evidence="10">Branched-chain amino acid ABC transporter permease</fullName>
    </submittedName>
</protein>
<dbReference type="GO" id="GO:0022857">
    <property type="term" value="F:transmembrane transporter activity"/>
    <property type="evidence" value="ECO:0007669"/>
    <property type="project" value="InterPro"/>
</dbReference>
<evidence type="ECO:0000256" key="5">
    <source>
        <dbReference type="ARBA" id="ARBA00022970"/>
    </source>
</evidence>
<dbReference type="InterPro" id="IPR052157">
    <property type="entry name" value="BCAA_transport_permease"/>
</dbReference>
<keyword evidence="6 9" id="KW-1133">Transmembrane helix</keyword>
<evidence type="ECO:0000313" key="11">
    <source>
        <dbReference type="Proteomes" id="UP000319130"/>
    </source>
</evidence>
<keyword evidence="3" id="KW-1003">Cell membrane</keyword>
<dbReference type="Pfam" id="PF02653">
    <property type="entry name" value="BPD_transp_2"/>
    <property type="match status" value="1"/>
</dbReference>
<dbReference type="CDD" id="cd06582">
    <property type="entry name" value="TM_PBP1_LivH_like"/>
    <property type="match status" value="1"/>
</dbReference>
<feature type="transmembrane region" description="Helical" evidence="9">
    <location>
        <begin position="94"/>
        <end position="117"/>
    </location>
</feature>